<gene>
    <name evidence="7" type="ORF">AB986_18575</name>
</gene>
<feature type="transmembrane region" description="Helical" evidence="6">
    <location>
        <begin position="91"/>
        <end position="110"/>
    </location>
</feature>
<dbReference type="PATRIC" id="fig|157733.3.peg.1666"/>
<keyword evidence="5 6" id="KW-0472">Membrane</keyword>
<sequence length="306" mass="34507">MEVFLMWEQLTSTFSFAALWSPVILAIAIIIAGLYLLLTGPLKSKFKNSAPFPVYKKLFFLIGVFIFYIGFGGPLSLMGHLLLSIHMTEMALVYLIAPPLMIVGTPAWLIRPLLNITIVHKLVKFFTFPIISLLLFNGLFSFYHIPEIFDYLMVNYTAQDIYKVALVISAFAMWWPLVCPVPEYDTLSGVKKLGYIFADGVLLTPACALIIFATTPLYATYTDPTVWANAMGYCVPNGTIVSPALFDQFKPLGIMEDQQLGGIIMKIIQELSYGTALGYIFFQWARTERQKDDEELQSAEFRLNEI</sequence>
<dbReference type="EMBL" id="LELK01000009">
    <property type="protein sequence ID" value="KMM36138.1"/>
    <property type="molecule type" value="Genomic_DNA"/>
</dbReference>
<evidence type="ECO:0000256" key="5">
    <source>
        <dbReference type="ARBA" id="ARBA00023136"/>
    </source>
</evidence>
<evidence type="ECO:0000313" key="7">
    <source>
        <dbReference type="EMBL" id="KMM36138.1"/>
    </source>
</evidence>
<proteinExistence type="predicted"/>
<comment type="subcellular location">
    <subcellularLocation>
        <location evidence="1">Cell membrane</location>
        <topology evidence="1">Multi-pass membrane protein</topology>
    </subcellularLocation>
</comment>
<feature type="transmembrane region" description="Helical" evidence="6">
    <location>
        <begin position="58"/>
        <end position="85"/>
    </location>
</feature>
<keyword evidence="8" id="KW-1185">Reference proteome</keyword>
<dbReference type="AlphaFoldDB" id="A0A0J6CSJ0"/>
<dbReference type="Pfam" id="PF09678">
    <property type="entry name" value="Caa3_CtaG"/>
    <property type="match status" value="1"/>
</dbReference>
<evidence type="ECO:0000256" key="3">
    <source>
        <dbReference type="ARBA" id="ARBA00022692"/>
    </source>
</evidence>
<accession>A0A0J6CSJ0</accession>
<keyword evidence="4 6" id="KW-1133">Transmembrane helix</keyword>
<feature type="transmembrane region" description="Helical" evidence="6">
    <location>
        <begin position="14"/>
        <end position="38"/>
    </location>
</feature>
<feature type="transmembrane region" description="Helical" evidence="6">
    <location>
        <begin position="122"/>
        <end position="145"/>
    </location>
</feature>
<keyword evidence="2" id="KW-1003">Cell membrane</keyword>
<dbReference type="NCBIfam" id="TIGR02737">
    <property type="entry name" value="caa3_CtaG"/>
    <property type="match status" value="1"/>
</dbReference>
<keyword evidence="3 6" id="KW-0812">Transmembrane</keyword>
<reference evidence="7" key="1">
    <citation type="submission" date="2015-06" db="EMBL/GenBank/DDBJ databases">
        <authorList>
            <person name="Liu B."/>
            <person name="Wang J."/>
            <person name="Zhu Y."/>
            <person name="Liu G."/>
            <person name="Chen Q."/>
            <person name="Zheng C."/>
            <person name="Che J."/>
            <person name="Ge C."/>
            <person name="Shi H."/>
            <person name="Pan Z."/>
            <person name="Liu X."/>
        </authorList>
    </citation>
    <scope>NUCLEOTIDE SEQUENCE [LARGE SCALE GENOMIC DNA]</scope>
    <source>
        <strain evidence="7">DSM 16346</strain>
    </source>
</reference>
<comment type="caution">
    <text evidence="7">The sequence shown here is derived from an EMBL/GenBank/DDBJ whole genome shotgun (WGS) entry which is preliminary data.</text>
</comment>
<dbReference type="InterPro" id="IPR019108">
    <property type="entry name" value="Caa3_assmbl_CtaG-rel"/>
</dbReference>
<feature type="transmembrane region" description="Helical" evidence="6">
    <location>
        <begin position="193"/>
        <end position="214"/>
    </location>
</feature>
<protein>
    <recommendedName>
        <fullName evidence="9">Cytochrome C oxidase assembly protein</fullName>
    </recommendedName>
</protein>
<dbReference type="OrthoDB" id="128422at2"/>
<organism evidence="7 8">
    <name type="scientific">Guptibacillus hwajinpoensis</name>
    <dbReference type="NCBI Taxonomy" id="208199"/>
    <lineage>
        <taxon>Bacteria</taxon>
        <taxon>Bacillati</taxon>
        <taxon>Bacillota</taxon>
        <taxon>Bacilli</taxon>
        <taxon>Bacillales</taxon>
        <taxon>Guptibacillaceae</taxon>
        <taxon>Guptibacillus</taxon>
    </lineage>
</organism>
<dbReference type="Proteomes" id="UP000035996">
    <property type="component" value="Unassembled WGS sequence"/>
</dbReference>
<feature type="transmembrane region" description="Helical" evidence="6">
    <location>
        <begin position="161"/>
        <end position="181"/>
    </location>
</feature>
<evidence type="ECO:0000256" key="2">
    <source>
        <dbReference type="ARBA" id="ARBA00022475"/>
    </source>
</evidence>
<dbReference type="GO" id="GO:0005886">
    <property type="term" value="C:plasma membrane"/>
    <property type="evidence" value="ECO:0007669"/>
    <property type="project" value="UniProtKB-SubCell"/>
</dbReference>
<evidence type="ECO:0000256" key="6">
    <source>
        <dbReference type="SAM" id="Phobius"/>
    </source>
</evidence>
<evidence type="ECO:0000313" key="8">
    <source>
        <dbReference type="Proteomes" id="UP000035996"/>
    </source>
</evidence>
<dbReference type="STRING" id="157733.AB986_18575"/>
<evidence type="ECO:0008006" key="9">
    <source>
        <dbReference type="Google" id="ProtNLM"/>
    </source>
</evidence>
<evidence type="ECO:0000256" key="4">
    <source>
        <dbReference type="ARBA" id="ARBA00022989"/>
    </source>
</evidence>
<name>A0A0J6CSJ0_9BACL</name>
<evidence type="ECO:0000256" key="1">
    <source>
        <dbReference type="ARBA" id="ARBA00004651"/>
    </source>
</evidence>
<dbReference type="InterPro" id="IPR014108">
    <property type="entry name" value="Caa3-assmbl_CtaG"/>
</dbReference>